<reference evidence="2 3" key="1">
    <citation type="journal article" date="2004" name="Science">
        <title>The genome of the diatom Thalassiosira pseudonana: ecology, evolution, and metabolism.</title>
        <authorList>
            <person name="Armbrust E.V."/>
            <person name="Berges J.A."/>
            <person name="Bowler C."/>
            <person name="Green B.R."/>
            <person name="Martinez D."/>
            <person name="Putnam N.H."/>
            <person name="Zhou S."/>
            <person name="Allen A.E."/>
            <person name="Apt K.E."/>
            <person name="Bechner M."/>
            <person name="Brzezinski M.A."/>
            <person name="Chaal B.K."/>
            <person name="Chiovitti A."/>
            <person name="Davis A.K."/>
            <person name="Demarest M.S."/>
            <person name="Detter J.C."/>
            <person name="Glavina T."/>
            <person name="Goodstein D."/>
            <person name="Hadi M.Z."/>
            <person name="Hellsten U."/>
            <person name="Hildebrand M."/>
            <person name="Jenkins B.D."/>
            <person name="Jurka J."/>
            <person name="Kapitonov V.V."/>
            <person name="Kroger N."/>
            <person name="Lau W.W."/>
            <person name="Lane T.W."/>
            <person name="Larimer F.W."/>
            <person name="Lippmeier J.C."/>
            <person name="Lucas S."/>
            <person name="Medina M."/>
            <person name="Montsant A."/>
            <person name="Obornik M."/>
            <person name="Parker M.S."/>
            <person name="Palenik B."/>
            <person name="Pazour G.J."/>
            <person name="Richardson P.M."/>
            <person name="Rynearson T.A."/>
            <person name="Saito M.A."/>
            <person name="Schwartz D.C."/>
            <person name="Thamatrakoln K."/>
            <person name="Valentin K."/>
            <person name="Vardi A."/>
            <person name="Wilkerson F.P."/>
            <person name="Rokhsar D.S."/>
        </authorList>
    </citation>
    <scope>NUCLEOTIDE SEQUENCE [LARGE SCALE GENOMIC DNA]</scope>
    <source>
        <strain evidence="2 3">CCMP1335</strain>
    </source>
</reference>
<accession>B8CCU4</accession>
<dbReference type="Proteomes" id="UP000001449">
    <property type="component" value="Chromosome 14"/>
</dbReference>
<evidence type="ECO:0000313" key="3">
    <source>
        <dbReference type="Proteomes" id="UP000001449"/>
    </source>
</evidence>
<dbReference type="GO" id="GO:0005615">
    <property type="term" value="C:extracellular space"/>
    <property type="evidence" value="ECO:0000318"/>
    <property type="project" value="GO_Central"/>
</dbReference>
<evidence type="ECO:0000256" key="1">
    <source>
        <dbReference type="SAM" id="MobiDB-lite"/>
    </source>
</evidence>
<dbReference type="HOGENOM" id="CLU_295528_0_0_1"/>
<dbReference type="AlphaFoldDB" id="B8CCU4"/>
<protein>
    <submittedName>
        <fullName evidence="2">Uncharacterized protein</fullName>
    </submittedName>
</protein>
<sequence length="1024" mass="106725">MSFSPPAFAVPSSSSFSGNRVGSGGGRGVWRSSSSVVVSPAQLPSSTGRVTRSTALPATANHGNLSPMHVILENPQLFPATSEQLHTLNGALEGGGGGTLSPEEFLANLSSELISVSRRTNLSHVLSFADSNNGVGPNHTIESAIGSGSMGMAVSAPTIAAATAVGAGTMVGTLEVEEQLGHESHWLEDRAGSMFVADASSFNEYNEHEYRDGSFGYEGGYHEVSASNGYDAPTTTTASGYEDYHSYWSNYHSGIDSSNELRDIAMTVPSGEEYTNGDYASYDGGMHALYDGSLVDGYAQDYHGQEYQYTEGGEYGSSMYLADSDVAEISIDGLGAGLESDQYVASYQPSTEYTTETDVSDSIAVNSDTLLASSTASLENTEQQYVESSQPSMEYTSETDVPDSIAENSDTLLASSTASLENTEQQYVESSQPSMEYTTVPDSIAENSDTLLASSTASLDNTDQQYVESSQPSMEYTSETDVPDSIAENSDTLLASSTASLENTEQQYVESSQPSMEYTTVPDSIAENSHTLLASSTASLENTDQQYVESSQPSMEYTTETVVPDSIAENSHTLLASASDAPDSVMTSSDYVASSESVDIASEGTDSVRLASSQSAEAATSTSNSAAESMDSVMADSDSMASSSSTLEYTGAVSSSTVVDTATSSSANTINSAAATASETIDASSQSDSIATSIQDAASDVTNSLSSQLSDVTYDGSFEQADSASKQFALPTGSFVDLLSTAKEASASKLGNLFGSVSHSLEALPGKVAGAGTSSAKAMGKAISEFDVTKMEIPTMPRFEAPSEPISLDIVEGSNAVMSSVADASLSDIGNAAFSGIKFVGGIIVQFLDFIVGAVAGTSLAQVFGNLQTSVQSVIDNASHTVVNTINNLGNMTLKEVLQSLVTLIITIADALLKVMNSLVYLISGADVSDWALQTTNTISEASAQLVSQVGATYHDVTHKSLSELASSIGDYSHHVGYELYSVMASLSHEAVGFGDSLSDSADVSYLSESFDSIATAVQTAFTL</sequence>
<dbReference type="STRING" id="35128.B8CCU4"/>
<name>B8CCU4_THAPS</name>
<organism evidence="2 3">
    <name type="scientific">Thalassiosira pseudonana</name>
    <name type="common">Marine diatom</name>
    <name type="synonym">Cyclotella nana</name>
    <dbReference type="NCBI Taxonomy" id="35128"/>
    <lineage>
        <taxon>Eukaryota</taxon>
        <taxon>Sar</taxon>
        <taxon>Stramenopiles</taxon>
        <taxon>Ochrophyta</taxon>
        <taxon>Bacillariophyta</taxon>
        <taxon>Coscinodiscophyceae</taxon>
        <taxon>Thalassiosirophycidae</taxon>
        <taxon>Thalassiosirales</taxon>
        <taxon>Thalassiosiraceae</taxon>
        <taxon>Thalassiosira</taxon>
    </lineage>
</organism>
<feature type="region of interest" description="Disordered" evidence="1">
    <location>
        <begin position="538"/>
        <end position="559"/>
    </location>
</feature>
<dbReference type="PANTHER" id="PTHR37458:SF1">
    <property type="entry name" value="THISBE"/>
    <property type="match status" value="1"/>
</dbReference>
<dbReference type="GO" id="GO:0007165">
    <property type="term" value="P:signal transduction"/>
    <property type="evidence" value="ECO:0000318"/>
    <property type="project" value="GO_Central"/>
</dbReference>
<dbReference type="EMBL" id="CM000649">
    <property type="protein sequence ID" value="EED89010.1"/>
    <property type="molecule type" value="Genomic_DNA"/>
</dbReference>
<reference evidence="2 3" key="2">
    <citation type="journal article" date="2008" name="Nature">
        <title>The Phaeodactylum genome reveals the evolutionary history of diatom genomes.</title>
        <authorList>
            <person name="Bowler C."/>
            <person name="Allen A.E."/>
            <person name="Badger J.H."/>
            <person name="Grimwood J."/>
            <person name="Jabbari K."/>
            <person name="Kuo A."/>
            <person name="Maheswari U."/>
            <person name="Martens C."/>
            <person name="Maumus F."/>
            <person name="Otillar R.P."/>
            <person name="Rayko E."/>
            <person name="Salamov A."/>
            <person name="Vandepoele K."/>
            <person name="Beszteri B."/>
            <person name="Gruber A."/>
            <person name="Heijde M."/>
            <person name="Katinka M."/>
            <person name="Mock T."/>
            <person name="Valentin K."/>
            <person name="Verret F."/>
            <person name="Berges J.A."/>
            <person name="Brownlee C."/>
            <person name="Cadoret J.P."/>
            <person name="Chiovitti A."/>
            <person name="Choi C.J."/>
            <person name="Coesel S."/>
            <person name="De Martino A."/>
            <person name="Detter J.C."/>
            <person name="Durkin C."/>
            <person name="Falciatore A."/>
            <person name="Fournet J."/>
            <person name="Haruta M."/>
            <person name="Huysman M.J."/>
            <person name="Jenkins B.D."/>
            <person name="Jiroutova K."/>
            <person name="Jorgensen R.E."/>
            <person name="Joubert Y."/>
            <person name="Kaplan A."/>
            <person name="Kroger N."/>
            <person name="Kroth P.G."/>
            <person name="La Roche J."/>
            <person name="Lindquist E."/>
            <person name="Lommer M."/>
            <person name="Martin-Jezequel V."/>
            <person name="Lopez P.J."/>
            <person name="Lucas S."/>
            <person name="Mangogna M."/>
            <person name="McGinnis K."/>
            <person name="Medlin L.K."/>
            <person name="Montsant A."/>
            <person name="Oudot-Le Secq M.P."/>
            <person name="Napoli C."/>
            <person name="Obornik M."/>
            <person name="Parker M.S."/>
            <person name="Petit J.L."/>
            <person name="Porcel B.M."/>
            <person name="Poulsen N."/>
            <person name="Robison M."/>
            <person name="Rychlewski L."/>
            <person name="Rynearson T.A."/>
            <person name="Schmutz J."/>
            <person name="Shapiro H."/>
            <person name="Siaut M."/>
            <person name="Stanley M."/>
            <person name="Sussman M.R."/>
            <person name="Taylor A.R."/>
            <person name="Vardi A."/>
            <person name="von Dassow P."/>
            <person name="Vyverman W."/>
            <person name="Willis A."/>
            <person name="Wyrwicz L.S."/>
            <person name="Rokhsar D.S."/>
            <person name="Weissenbach J."/>
            <person name="Armbrust E.V."/>
            <person name="Green B.R."/>
            <person name="Van de Peer Y."/>
            <person name="Grigoriev I.V."/>
        </authorList>
    </citation>
    <scope>NUCLEOTIDE SEQUENCE [LARGE SCALE GENOMIC DNA]</scope>
    <source>
        <strain evidence="2 3">CCMP1335</strain>
    </source>
</reference>
<feature type="compositionally biased region" description="Low complexity" evidence="1">
    <location>
        <begin position="1"/>
        <end position="20"/>
    </location>
</feature>
<evidence type="ECO:0000313" key="2">
    <source>
        <dbReference type="EMBL" id="EED89010.1"/>
    </source>
</evidence>
<feature type="region of interest" description="Disordered" evidence="1">
    <location>
        <begin position="380"/>
        <end position="403"/>
    </location>
</feature>
<feature type="region of interest" description="Disordered" evidence="1">
    <location>
        <begin position="457"/>
        <end position="484"/>
    </location>
</feature>
<dbReference type="eggNOG" id="ENOG502QYSF">
    <property type="taxonomic scope" value="Eukaryota"/>
</dbReference>
<feature type="compositionally biased region" description="Polar residues" evidence="1">
    <location>
        <begin position="463"/>
        <end position="480"/>
    </location>
</feature>
<feature type="region of interest" description="Disordered" evidence="1">
    <location>
        <begin position="604"/>
        <end position="639"/>
    </location>
</feature>
<feature type="compositionally biased region" description="Polar residues" evidence="1">
    <location>
        <begin position="541"/>
        <end position="559"/>
    </location>
</feature>
<dbReference type="GeneID" id="7441836"/>
<keyword evidence="3" id="KW-1185">Reference proteome</keyword>
<dbReference type="PANTHER" id="PTHR37458">
    <property type="entry name" value="THISBE"/>
    <property type="match status" value="1"/>
</dbReference>
<proteinExistence type="predicted"/>
<dbReference type="PaxDb" id="35128-Thaps24935"/>
<feature type="compositionally biased region" description="Low complexity" evidence="1">
    <location>
        <begin position="611"/>
        <end position="639"/>
    </location>
</feature>
<feature type="compositionally biased region" description="Polar residues" evidence="1">
    <location>
        <begin position="380"/>
        <end position="399"/>
    </location>
</feature>
<gene>
    <name evidence="2" type="ORF">THAPSDRAFT_24935</name>
</gene>
<dbReference type="InParanoid" id="B8CCU4"/>
<dbReference type="RefSeq" id="XP_002294001.1">
    <property type="nucleotide sequence ID" value="XM_002293965.1"/>
</dbReference>
<dbReference type="KEGG" id="tps:THAPSDRAFT_24935"/>
<feature type="region of interest" description="Disordered" evidence="1">
    <location>
        <begin position="1"/>
        <end position="24"/>
    </location>
</feature>